<name>A0A1V4I5I5_9CLOT</name>
<dbReference type="Pfam" id="PF03466">
    <property type="entry name" value="LysR_substrate"/>
    <property type="match status" value="1"/>
</dbReference>
<evidence type="ECO:0000256" key="1">
    <source>
        <dbReference type="ARBA" id="ARBA00009437"/>
    </source>
</evidence>
<keyword evidence="4" id="KW-0804">Transcription</keyword>
<comment type="caution">
    <text evidence="6">The sequence shown here is derived from an EMBL/GenBank/DDBJ whole genome shotgun (WGS) entry which is preliminary data.</text>
</comment>
<dbReference type="GO" id="GO:0000976">
    <property type="term" value="F:transcription cis-regulatory region binding"/>
    <property type="evidence" value="ECO:0007669"/>
    <property type="project" value="TreeGrafter"/>
</dbReference>
<dbReference type="PANTHER" id="PTHR30126:SF64">
    <property type="entry name" value="HTH-TYPE TRANSCRIPTIONAL REGULATOR CITR"/>
    <property type="match status" value="1"/>
</dbReference>
<dbReference type="EMBL" id="MZGV01000126">
    <property type="protein sequence ID" value="OPJ54837.1"/>
    <property type="molecule type" value="Genomic_DNA"/>
</dbReference>
<dbReference type="PANTHER" id="PTHR30126">
    <property type="entry name" value="HTH-TYPE TRANSCRIPTIONAL REGULATOR"/>
    <property type="match status" value="1"/>
</dbReference>
<dbReference type="InterPro" id="IPR005119">
    <property type="entry name" value="LysR_subst-bd"/>
</dbReference>
<feature type="domain" description="HTH lysR-type" evidence="5">
    <location>
        <begin position="1"/>
        <end position="58"/>
    </location>
</feature>
<dbReference type="SUPFAM" id="SSF46785">
    <property type="entry name" value="Winged helix' DNA-binding domain"/>
    <property type="match status" value="1"/>
</dbReference>
<evidence type="ECO:0000313" key="7">
    <source>
        <dbReference type="Proteomes" id="UP000190080"/>
    </source>
</evidence>
<dbReference type="PRINTS" id="PR00039">
    <property type="entry name" value="HTHLYSR"/>
</dbReference>
<dbReference type="Pfam" id="PF00126">
    <property type="entry name" value="HTH_1"/>
    <property type="match status" value="1"/>
</dbReference>
<dbReference type="CDD" id="cd08420">
    <property type="entry name" value="PBP2_CysL_like"/>
    <property type="match status" value="1"/>
</dbReference>
<keyword evidence="3" id="KW-0238">DNA-binding</keyword>
<dbReference type="InterPro" id="IPR036388">
    <property type="entry name" value="WH-like_DNA-bd_sf"/>
</dbReference>
<keyword evidence="7" id="KW-1185">Reference proteome</keyword>
<dbReference type="STRING" id="1450648.CLORY_45010"/>
<comment type="similarity">
    <text evidence="1">Belongs to the LysR transcriptional regulatory family.</text>
</comment>
<dbReference type="Gene3D" id="3.40.190.10">
    <property type="entry name" value="Periplasmic binding protein-like II"/>
    <property type="match status" value="2"/>
</dbReference>
<proteinExistence type="inferred from homology"/>
<dbReference type="RefSeq" id="WP_079428748.1">
    <property type="nucleotide sequence ID" value="NZ_MZGV01000126.1"/>
</dbReference>
<gene>
    <name evidence="6" type="primary">cysL</name>
    <name evidence="6" type="ORF">CLORY_45010</name>
</gene>
<dbReference type="Gene3D" id="1.10.10.10">
    <property type="entry name" value="Winged helix-like DNA-binding domain superfamily/Winged helix DNA-binding domain"/>
    <property type="match status" value="1"/>
</dbReference>
<evidence type="ECO:0000259" key="5">
    <source>
        <dbReference type="PROSITE" id="PS50931"/>
    </source>
</evidence>
<accession>A0A1V4I5I5</accession>
<dbReference type="PROSITE" id="PS50931">
    <property type="entry name" value="HTH_LYSR"/>
    <property type="match status" value="1"/>
</dbReference>
<dbReference type="InterPro" id="IPR036390">
    <property type="entry name" value="WH_DNA-bd_sf"/>
</dbReference>
<dbReference type="InterPro" id="IPR000847">
    <property type="entry name" value="LysR_HTH_N"/>
</dbReference>
<keyword evidence="2" id="KW-0805">Transcription regulation</keyword>
<evidence type="ECO:0000313" key="6">
    <source>
        <dbReference type="EMBL" id="OPJ54837.1"/>
    </source>
</evidence>
<evidence type="ECO:0000256" key="2">
    <source>
        <dbReference type="ARBA" id="ARBA00023015"/>
    </source>
</evidence>
<evidence type="ECO:0000256" key="3">
    <source>
        <dbReference type="ARBA" id="ARBA00023125"/>
    </source>
</evidence>
<protein>
    <submittedName>
        <fullName evidence="6">HTH-type transcriptional regulator CysL</fullName>
    </submittedName>
</protein>
<dbReference type="SUPFAM" id="SSF53850">
    <property type="entry name" value="Periplasmic binding protein-like II"/>
    <property type="match status" value="1"/>
</dbReference>
<dbReference type="Proteomes" id="UP000190080">
    <property type="component" value="Unassembled WGS sequence"/>
</dbReference>
<reference evidence="6 7" key="1">
    <citation type="submission" date="2017-03" db="EMBL/GenBank/DDBJ databases">
        <title>Genome sequence of Clostridium oryzae DSM 28571.</title>
        <authorList>
            <person name="Poehlein A."/>
            <person name="Daniel R."/>
        </authorList>
    </citation>
    <scope>NUCLEOTIDE SEQUENCE [LARGE SCALE GENOMIC DNA]</scope>
    <source>
        <strain evidence="6 7">DSM 28571</strain>
    </source>
</reference>
<evidence type="ECO:0000256" key="4">
    <source>
        <dbReference type="ARBA" id="ARBA00023163"/>
    </source>
</evidence>
<dbReference type="OrthoDB" id="9785745at2"/>
<organism evidence="6 7">
    <name type="scientific">Clostridium oryzae</name>
    <dbReference type="NCBI Taxonomy" id="1450648"/>
    <lineage>
        <taxon>Bacteria</taxon>
        <taxon>Bacillati</taxon>
        <taxon>Bacillota</taxon>
        <taxon>Clostridia</taxon>
        <taxon>Eubacteriales</taxon>
        <taxon>Clostridiaceae</taxon>
        <taxon>Clostridium</taxon>
    </lineage>
</organism>
<dbReference type="AlphaFoldDB" id="A0A1V4I5I5"/>
<sequence length="292" mass="33768">MIDIRLLTFLTLAKNNSYTKTAEILRLTQPAISQHMKYLEDEYGVKLTKKYGRGFKLTEEGNILYRYAEEIEELYKKAENKLKNKTAIIKNYSLGATMTLGGYVLPSILSKYKKLHENINIQLQVNNTSEILEKLIAGKIDFALVEGTFNKNKFKFSKFKDDELILAVAPKHEFAKRSSVTMEEILNGHLILREEGSGTRKVFENRLAEIEYDLMTYKPYMEIGSITAIKALIKENIGYSVISKETVQLELKRGSIKYVPIKNFRILREFNFVYLYGDDFINDFIKFCAAEQ</sequence>
<dbReference type="GO" id="GO:0003700">
    <property type="term" value="F:DNA-binding transcription factor activity"/>
    <property type="evidence" value="ECO:0007669"/>
    <property type="project" value="InterPro"/>
</dbReference>